<name>A0ABD6EKL7_9BILA</name>
<feature type="region of interest" description="Disordered" evidence="1">
    <location>
        <begin position="1"/>
        <end position="82"/>
    </location>
</feature>
<feature type="region of interest" description="Disordered" evidence="1">
    <location>
        <begin position="148"/>
        <end position="174"/>
    </location>
</feature>
<feature type="region of interest" description="Disordered" evidence="1">
    <location>
        <begin position="219"/>
        <end position="240"/>
    </location>
</feature>
<dbReference type="Proteomes" id="UP001608902">
    <property type="component" value="Unassembled WGS sequence"/>
</dbReference>
<feature type="region of interest" description="Disordered" evidence="1">
    <location>
        <begin position="101"/>
        <end position="125"/>
    </location>
</feature>
<organism evidence="2 3">
    <name type="scientific">Gnathostoma spinigerum</name>
    <dbReference type="NCBI Taxonomy" id="75299"/>
    <lineage>
        <taxon>Eukaryota</taxon>
        <taxon>Metazoa</taxon>
        <taxon>Ecdysozoa</taxon>
        <taxon>Nematoda</taxon>
        <taxon>Chromadorea</taxon>
        <taxon>Rhabditida</taxon>
        <taxon>Spirurina</taxon>
        <taxon>Gnathostomatomorpha</taxon>
        <taxon>Gnathostomatoidea</taxon>
        <taxon>Gnathostomatidae</taxon>
        <taxon>Gnathostoma</taxon>
    </lineage>
</organism>
<gene>
    <name evidence="2" type="ORF">AB6A40_003524</name>
</gene>
<proteinExistence type="predicted"/>
<evidence type="ECO:0000256" key="1">
    <source>
        <dbReference type="SAM" id="MobiDB-lite"/>
    </source>
</evidence>
<dbReference type="EMBL" id="JBGFUD010001835">
    <property type="protein sequence ID" value="MFH4976815.1"/>
    <property type="molecule type" value="Genomic_DNA"/>
</dbReference>
<comment type="caution">
    <text evidence="2">The sequence shown here is derived from an EMBL/GenBank/DDBJ whole genome shotgun (WGS) entry which is preliminary data.</text>
</comment>
<dbReference type="AlphaFoldDB" id="A0ABD6EKL7"/>
<protein>
    <submittedName>
        <fullName evidence="2">Uncharacterized protein</fullName>
    </submittedName>
</protein>
<feature type="compositionally biased region" description="Low complexity" evidence="1">
    <location>
        <begin position="102"/>
        <end position="125"/>
    </location>
</feature>
<sequence length="240" mass="25874">MALLGRSRNVDSNDFTTDERERILHSENESTDRNDEGDTQPMKIAQTLNIQATTTNTNGSLQTAREHDSSSFKSSKSPLSNDGTEIARAVVISQKELGYSKTSDISNSSETRSESSSDGEGTSSKDLSVIFSKAVAVQSLRDSMLGNALSSKDERGRRDHLKLNSASSGSSATGDLLKINERHAEPSSSHCSNSKVEVLNDQKQTLSCLNPIEGLGKQHGINVEKSQGESGEIGLKEDKK</sequence>
<feature type="compositionally biased region" description="Polar residues" evidence="1">
    <location>
        <begin position="164"/>
        <end position="173"/>
    </location>
</feature>
<accession>A0ABD6EKL7</accession>
<reference evidence="2 3" key="1">
    <citation type="submission" date="2024-08" db="EMBL/GenBank/DDBJ databases">
        <title>Gnathostoma spinigerum genome.</title>
        <authorList>
            <person name="Gonzalez-Bertolin B."/>
            <person name="Monzon S."/>
            <person name="Zaballos A."/>
            <person name="Jimenez P."/>
            <person name="Dekumyoy P."/>
            <person name="Varona S."/>
            <person name="Cuesta I."/>
            <person name="Sumanam S."/>
            <person name="Adisakwattana P."/>
            <person name="Gasser R.B."/>
            <person name="Hernandez-Gonzalez A."/>
            <person name="Young N.D."/>
            <person name="Perteguer M.J."/>
        </authorList>
    </citation>
    <scope>NUCLEOTIDE SEQUENCE [LARGE SCALE GENOMIC DNA]</scope>
    <source>
        <strain evidence="2">AL3</strain>
        <tissue evidence="2">Liver</tissue>
    </source>
</reference>
<evidence type="ECO:0000313" key="2">
    <source>
        <dbReference type="EMBL" id="MFH4976815.1"/>
    </source>
</evidence>
<evidence type="ECO:0000313" key="3">
    <source>
        <dbReference type="Proteomes" id="UP001608902"/>
    </source>
</evidence>
<feature type="compositionally biased region" description="Basic and acidic residues" evidence="1">
    <location>
        <begin position="17"/>
        <end position="36"/>
    </location>
</feature>
<feature type="compositionally biased region" description="Polar residues" evidence="1">
    <location>
        <begin position="46"/>
        <end position="63"/>
    </location>
</feature>
<keyword evidence="3" id="KW-1185">Reference proteome</keyword>